<comment type="caution">
    <text evidence="1">The sequence shown here is derived from an EMBL/GenBank/DDBJ whole genome shotgun (WGS) entry which is preliminary data.</text>
</comment>
<dbReference type="EMBL" id="JACSPO010000001">
    <property type="protein sequence ID" value="MBD8061597.1"/>
    <property type="molecule type" value="Genomic_DNA"/>
</dbReference>
<dbReference type="PROSITE" id="PS51257">
    <property type="entry name" value="PROKAR_LIPOPROTEIN"/>
    <property type="match status" value="1"/>
</dbReference>
<proteinExistence type="predicted"/>
<accession>A0ABR8YZT8</accession>
<evidence type="ECO:0000313" key="1">
    <source>
        <dbReference type="EMBL" id="MBD8061597.1"/>
    </source>
</evidence>
<organism evidence="1 2">
    <name type="scientific">Oceanitalea stevensii</name>
    <dbReference type="NCBI Taxonomy" id="2763072"/>
    <lineage>
        <taxon>Bacteria</taxon>
        <taxon>Bacillati</taxon>
        <taxon>Actinomycetota</taxon>
        <taxon>Actinomycetes</taxon>
        <taxon>Micrococcales</taxon>
        <taxon>Bogoriellaceae</taxon>
        <taxon>Georgenia</taxon>
    </lineage>
</organism>
<keyword evidence="2" id="KW-1185">Reference proteome</keyword>
<dbReference type="RefSeq" id="WP_251838693.1">
    <property type="nucleotide sequence ID" value="NZ_JACSPO010000001.1"/>
</dbReference>
<evidence type="ECO:0008006" key="3">
    <source>
        <dbReference type="Google" id="ProtNLM"/>
    </source>
</evidence>
<gene>
    <name evidence="1" type="ORF">H9624_04570</name>
</gene>
<protein>
    <recommendedName>
        <fullName evidence="3">SipW-cognate class signal peptide</fullName>
    </recommendedName>
</protein>
<dbReference type="Proteomes" id="UP000661894">
    <property type="component" value="Unassembled WGS sequence"/>
</dbReference>
<evidence type="ECO:0000313" key="2">
    <source>
        <dbReference type="Proteomes" id="UP000661894"/>
    </source>
</evidence>
<name>A0ABR8YZT8_9MICO</name>
<sequence length="233" mass="23796">MTTTRRTTVTAAVAGLTGACLGIGGVSLALWSDSAELGGSVAAGYQSFAVGAPGATEPAPTGSAVYSVGPQEAARLVSDGEIAVAVQVDSLSQGNKGLHYVVTPPADWGSGVFGAARPTLFAVDSPGDCRIEVLSPESVPEPSGYESTPVPSTYSESTDPVAEFWCLYAAYDGAPEVGEYANTAGVTARAPEGTEVRAEDTWDATVVARHDPAAEPVHTITFTSTTFRPGEQP</sequence>
<reference evidence="1 2" key="1">
    <citation type="submission" date="2020-08" db="EMBL/GenBank/DDBJ databases">
        <title>A Genomic Blueprint of the Chicken Gut Microbiome.</title>
        <authorList>
            <person name="Gilroy R."/>
            <person name="Ravi A."/>
            <person name="Getino M."/>
            <person name="Pursley I."/>
            <person name="Horton D.L."/>
            <person name="Alikhan N.-F."/>
            <person name="Baker D."/>
            <person name="Gharbi K."/>
            <person name="Hall N."/>
            <person name="Watson M."/>
            <person name="Adriaenssens E.M."/>
            <person name="Foster-Nyarko E."/>
            <person name="Jarju S."/>
            <person name="Secka A."/>
            <person name="Antonio M."/>
            <person name="Oren A."/>
            <person name="Chaudhuri R."/>
            <person name="La Ragione R.M."/>
            <person name="Hildebrand F."/>
            <person name="Pallen M.J."/>
        </authorList>
    </citation>
    <scope>NUCLEOTIDE SEQUENCE [LARGE SCALE GENOMIC DNA]</scope>
    <source>
        <strain evidence="1 2">Sa1BUA1</strain>
    </source>
</reference>